<dbReference type="InterPro" id="IPR051128">
    <property type="entry name" value="EgtD_Methyltrsf_superfamily"/>
</dbReference>
<feature type="domain" description="Histidine-specific methyltransferase SAM-dependent" evidence="3">
    <location>
        <begin position="23"/>
        <end position="328"/>
    </location>
</feature>
<keyword evidence="1 4" id="KW-0489">Methyltransferase</keyword>
<sequence length="341" mass="38860">MNVDMNGIGRIASEVRKTTLLRFKKDVLDGLLAYPKQLPSKYFYDKKGSALFREIMALPEYYLTDCELDIFRNRAGELSSFVMMDDTPFDLIELGAGDGLKSKYLLRELYRKSAKCIYMPIDISGSVLDVLGSSLQRELPELEVQGFEGEYMEMLAEACSRSNRRKVVLFLGANIGNMEPHECRDFCCQLQNLLSPGDMVLIGFDLKKNPQQILRAYNDASGVTSKFNLNLLERINRELFANFVPEQFEHYPMYDPISGACRSFLVSKREQQVDIDGHTIRFGKGEVICTELSQKCDTAEIRQLAAYSGFETIGMLTDSEAWFVDAIWKIRPGEQFKVEAR</sequence>
<dbReference type="GO" id="GO:0032259">
    <property type="term" value="P:methylation"/>
    <property type="evidence" value="ECO:0007669"/>
    <property type="project" value="UniProtKB-KW"/>
</dbReference>
<dbReference type="Proteomes" id="UP000182248">
    <property type="component" value="Unassembled WGS sequence"/>
</dbReference>
<dbReference type="Pfam" id="PF10017">
    <property type="entry name" value="Methyltransf_33"/>
    <property type="match status" value="1"/>
</dbReference>
<evidence type="ECO:0000256" key="1">
    <source>
        <dbReference type="ARBA" id="ARBA00022603"/>
    </source>
</evidence>
<dbReference type="InterPro" id="IPR035094">
    <property type="entry name" value="EgtD"/>
</dbReference>
<dbReference type="STRING" id="1150368.SAMN02927921_02284"/>
<gene>
    <name evidence="4" type="ORF">SAMN02927921_02284</name>
</gene>
<dbReference type="InterPro" id="IPR019257">
    <property type="entry name" value="MeTrfase_dom"/>
</dbReference>
<keyword evidence="5" id="KW-1185">Reference proteome</keyword>
<name>A0A1K1Q5U5_9FLAO</name>
<proteinExistence type="predicted"/>
<protein>
    <submittedName>
        <fullName evidence="4">Dimethylhistidine N-methyltransferase</fullName>
    </submittedName>
</protein>
<dbReference type="PANTHER" id="PTHR43397:SF1">
    <property type="entry name" value="ERGOTHIONEINE BIOSYNTHESIS PROTEIN 1"/>
    <property type="match status" value="1"/>
</dbReference>
<accession>A0A1K1Q5U5</accession>
<dbReference type="EMBL" id="FPJE01000011">
    <property type="protein sequence ID" value="SFW55059.1"/>
    <property type="molecule type" value="Genomic_DNA"/>
</dbReference>
<organism evidence="4 5">
    <name type="scientific">Sinomicrobium oceani</name>
    <dbReference type="NCBI Taxonomy" id="1150368"/>
    <lineage>
        <taxon>Bacteria</taxon>
        <taxon>Pseudomonadati</taxon>
        <taxon>Bacteroidota</taxon>
        <taxon>Flavobacteriia</taxon>
        <taxon>Flavobacteriales</taxon>
        <taxon>Flavobacteriaceae</taxon>
        <taxon>Sinomicrobium</taxon>
    </lineage>
</organism>
<evidence type="ECO:0000259" key="3">
    <source>
        <dbReference type="Pfam" id="PF10017"/>
    </source>
</evidence>
<dbReference type="GO" id="GO:0008168">
    <property type="term" value="F:methyltransferase activity"/>
    <property type="evidence" value="ECO:0007669"/>
    <property type="project" value="UniProtKB-KW"/>
</dbReference>
<evidence type="ECO:0000313" key="4">
    <source>
        <dbReference type="EMBL" id="SFW55059.1"/>
    </source>
</evidence>
<evidence type="ECO:0000313" key="5">
    <source>
        <dbReference type="Proteomes" id="UP000182248"/>
    </source>
</evidence>
<dbReference type="PANTHER" id="PTHR43397">
    <property type="entry name" value="ERGOTHIONEINE BIOSYNTHESIS PROTEIN 1"/>
    <property type="match status" value="1"/>
</dbReference>
<reference evidence="4 5" key="1">
    <citation type="submission" date="2016-11" db="EMBL/GenBank/DDBJ databases">
        <authorList>
            <person name="Jaros S."/>
            <person name="Januszkiewicz K."/>
            <person name="Wedrychowicz H."/>
        </authorList>
    </citation>
    <scope>NUCLEOTIDE SEQUENCE [LARGE SCALE GENOMIC DNA]</scope>
    <source>
        <strain evidence="4 5">CGMCC 1.12145</strain>
    </source>
</reference>
<dbReference type="PIRSF" id="PIRSF018005">
    <property type="entry name" value="UCP018005"/>
    <property type="match status" value="1"/>
</dbReference>
<dbReference type="RefSeq" id="WP_083564888.1">
    <property type="nucleotide sequence ID" value="NZ_FPJE01000011.1"/>
</dbReference>
<dbReference type="InterPro" id="IPR017804">
    <property type="entry name" value="MeTrfase_EgtD-like"/>
</dbReference>
<dbReference type="AlphaFoldDB" id="A0A1K1Q5U5"/>
<dbReference type="Gene3D" id="3.40.50.150">
    <property type="entry name" value="Vaccinia Virus protein VP39"/>
    <property type="match status" value="1"/>
</dbReference>
<dbReference type="NCBIfam" id="TIGR03438">
    <property type="entry name" value="egtD_ergothio"/>
    <property type="match status" value="1"/>
</dbReference>
<keyword evidence="2 4" id="KW-0808">Transferase</keyword>
<dbReference type="InterPro" id="IPR029063">
    <property type="entry name" value="SAM-dependent_MTases_sf"/>
</dbReference>
<evidence type="ECO:0000256" key="2">
    <source>
        <dbReference type="ARBA" id="ARBA00022679"/>
    </source>
</evidence>